<dbReference type="PIRSF" id="PIRSF032064">
    <property type="entry name" value="UCP032064"/>
    <property type="match status" value="1"/>
</dbReference>
<reference evidence="2" key="1">
    <citation type="submission" date="2023-08" db="EMBL/GenBank/DDBJ databases">
        <title>Rhodospirillaceae gen. nov., a novel taxon isolated from the Yangtze River Yuezi River estuary sludge.</title>
        <authorList>
            <person name="Ruan L."/>
        </authorList>
    </citation>
    <scope>NUCLEOTIDE SEQUENCE [LARGE SCALE GENOMIC DNA]</scope>
    <source>
        <strain evidence="2">R-7</strain>
    </source>
</reference>
<proteinExistence type="predicted"/>
<gene>
    <name evidence="1" type="ORF">Q8A70_04760</name>
</gene>
<dbReference type="Proteomes" id="UP001230156">
    <property type="component" value="Unassembled WGS sequence"/>
</dbReference>
<organism evidence="1 2">
    <name type="scientific">Dongia sedimenti</name>
    <dbReference type="NCBI Taxonomy" id="3064282"/>
    <lineage>
        <taxon>Bacteria</taxon>
        <taxon>Pseudomonadati</taxon>
        <taxon>Pseudomonadota</taxon>
        <taxon>Alphaproteobacteria</taxon>
        <taxon>Rhodospirillales</taxon>
        <taxon>Dongiaceae</taxon>
        <taxon>Dongia</taxon>
    </lineage>
</organism>
<dbReference type="Pfam" id="PF05258">
    <property type="entry name" value="DciA"/>
    <property type="match status" value="1"/>
</dbReference>
<dbReference type="EMBL" id="JAUYVI010000002">
    <property type="protein sequence ID" value="MDQ7246960.1"/>
    <property type="molecule type" value="Genomic_DNA"/>
</dbReference>
<dbReference type="InterPro" id="IPR007922">
    <property type="entry name" value="DciA-like"/>
</dbReference>
<accession>A0ABU0YIF1</accession>
<dbReference type="InterPro" id="IPR010593">
    <property type="entry name" value="DUF1159"/>
</dbReference>
<evidence type="ECO:0000313" key="2">
    <source>
        <dbReference type="Proteomes" id="UP001230156"/>
    </source>
</evidence>
<dbReference type="RefSeq" id="WP_379954373.1">
    <property type="nucleotide sequence ID" value="NZ_JAUYVI010000002.1"/>
</dbReference>
<protein>
    <submittedName>
        <fullName evidence="1">DciA family protein</fullName>
    </submittedName>
</protein>
<dbReference type="PANTHER" id="PTHR36456">
    <property type="entry name" value="UPF0232 PROTEIN SCO3875"/>
    <property type="match status" value="1"/>
</dbReference>
<dbReference type="PANTHER" id="PTHR36456:SF1">
    <property type="entry name" value="UPF0232 PROTEIN SCO3875"/>
    <property type="match status" value="1"/>
</dbReference>
<comment type="caution">
    <text evidence="1">The sequence shown here is derived from an EMBL/GenBank/DDBJ whole genome shotgun (WGS) entry which is preliminary data.</text>
</comment>
<sequence length="177" mass="19176">MAENEKDHKKEEVRRRNGPARLSVELPALTKTAFRNTMGGRGFAEAGLITEWASIVGNDVARMSRPAQLSFPRGERKGGVLTIECGGAAALELQHLKPQILDRINSHFGYAALAELRFKQGSILAKAKSRSPARDARPPSATEIAETAAAVEALPEGEIKASLLRLGLAIRRDGRKK</sequence>
<evidence type="ECO:0000313" key="1">
    <source>
        <dbReference type="EMBL" id="MDQ7246960.1"/>
    </source>
</evidence>
<name>A0ABU0YIF1_9PROT</name>
<keyword evidence="2" id="KW-1185">Reference proteome</keyword>